<evidence type="ECO:0000313" key="3">
    <source>
        <dbReference type="Proteomes" id="UP001142393"/>
    </source>
</evidence>
<dbReference type="GO" id="GO:0007034">
    <property type="term" value="P:vacuolar transport"/>
    <property type="evidence" value="ECO:0007669"/>
    <property type="project" value="TreeGrafter"/>
</dbReference>
<evidence type="ECO:0000256" key="1">
    <source>
        <dbReference type="SAM" id="MobiDB-lite"/>
    </source>
</evidence>
<dbReference type="Proteomes" id="UP001142393">
    <property type="component" value="Unassembled WGS sequence"/>
</dbReference>
<gene>
    <name evidence="2" type="ORF">DFH05DRAFT_1203375</name>
</gene>
<keyword evidence="3" id="KW-1185">Reference proteome</keyword>
<dbReference type="Pfam" id="PF08432">
    <property type="entry name" value="Vfa1"/>
    <property type="match status" value="1"/>
</dbReference>
<dbReference type="InterPro" id="IPR013640">
    <property type="entry name" value="Vfa1"/>
</dbReference>
<name>A0A9W8TWJ6_9AGAR</name>
<dbReference type="PANTHER" id="PTHR28218">
    <property type="entry name" value="VPS4-ASSOCIATED PROTEIN 1"/>
    <property type="match status" value="1"/>
</dbReference>
<dbReference type="GO" id="GO:0005768">
    <property type="term" value="C:endosome"/>
    <property type="evidence" value="ECO:0007669"/>
    <property type="project" value="TreeGrafter"/>
</dbReference>
<dbReference type="PANTHER" id="PTHR28218:SF1">
    <property type="entry name" value="VPS4-ASSOCIATED PROTEIN 1"/>
    <property type="match status" value="1"/>
</dbReference>
<dbReference type="AlphaFoldDB" id="A0A9W8TWJ6"/>
<comment type="caution">
    <text evidence="2">The sequence shown here is derived from an EMBL/GenBank/DDBJ whole genome shotgun (WGS) entry which is preliminary data.</text>
</comment>
<sequence length="187" mass="21065">MSFTNLYYKRVTGTPKACWICYKPTTTVLATIDTVDFLYACDNHLTDRGFASQVGESSDGTSGARKLGLNPEEIAKVKEEWEDKQKRKAEKEKEKEKEKAKEEKSDDKKDNDERKEGSKSSKSPSPKSKSPGLSPPTPQTPSATHQRFTLHRDMFAMRLAEHRKRRQAVQAKELAPRLPGAPRGDVV</sequence>
<accession>A0A9W8TWJ6</accession>
<feature type="compositionally biased region" description="Basic and acidic residues" evidence="1">
    <location>
        <begin position="73"/>
        <end position="119"/>
    </location>
</feature>
<organism evidence="2 3">
    <name type="scientific">Lentinula detonsa</name>
    <dbReference type="NCBI Taxonomy" id="2804962"/>
    <lineage>
        <taxon>Eukaryota</taxon>
        <taxon>Fungi</taxon>
        <taxon>Dikarya</taxon>
        <taxon>Basidiomycota</taxon>
        <taxon>Agaricomycotina</taxon>
        <taxon>Agaricomycetes</taxon>
        <taxon>Agaricomycetidae</taxon>
        <taxon>Agaricales</taxon>
        <taxon>Marasmiineae</taxon>
        <taxon>Omphalotaceae</taxon>
        <taxon>Lentinula</taxon>
    </lineage>
</organism>
<reference evidence="2 3" key="1">
    <citation type="journal article" date="2023" name="Proc. Natl. Acad. Sci. U.S.A.">
        <title>A global phylogenomic analysis of the shiitake genus Lentinula.</title>
        <authorList>
            <person name="Sierra-Patev S."/>
            <person name="Min B."/>
            <person name="Naranjo-Ortiz M."/>
            <person name="Looney B."/>
            <person name="Konkel Z."/>
            <person name="Slot J.C."/>
            <person name="Sakamoto Y."/>
            <person name="Steenwyk J.L."/>
            <person name="Rokas A."/>
            <person name="Carro J."/>
            <person name="Camarero S."/>
            <person name="Ferreira P."/>
            <person name="Molpeceres G."/>
            <person name="Ruiz-Duenas F.J."/>
            <person name="Serrano A."/>
            <person name="Henrissat B."/>
            <person name="Drula E."/>
            <person name="Hughes K.W."/>
            <person name="Mata J.L."/>
            <person name="Ishikawa N.K."/>
            <person name="Vargas-Isla R."/>
            <person name="Ushijima S."/>
            <person name="Smith C.A."/>
            <person name="Donoghue J."/>
            <person name="Ahrendt S."/>
            <person name="Andreopoulos W."/>
            <person name="He G."/>
            <person name="LaButti K."/>
            <person name="Lipzen A."/>
            <person name="Ng V."/>
            <person name="Riley R."/>
            <person name="Sandor L."/>
            <person name="Barry K."/>
            <person name="Martinez A.T."/>
            <person name="Xiao Y."/>
            <person name="Gibbons J.G."/>
            <person name="Terashima K."/>
            <person name="Grigoriev I.V."/>
            <person name="Hibbett D."/>
        </authorList>
    </citation>
    <scope>NUCLEOTIDE SEQUENCE [LARGE SCALE GENOMIC DNA]</scope>
    <source>
        <strain evidence="2 3">TFB7810</strain>
    </source>
</reference>
<dbReference type="EMBL" id="JANVFU010000008">
    <property type="protein sequence ID" value="KAJ3743372.1"/>
    <property type="molecule type" value="Genomic_DNA"/>
</dbReference>
<proteinExistence type="predicted"/>
<feature type="compositionally biased region" description="Low complexity" evidence="1">
    <location>
        <begin position="120"/>
        <end position="132"/>
    </location>
</feature>
<evidence type="ECO:0000313" key="2">
    <source>
        <dbReference type="EMBL" id="KAJ3743372.1"/>
    </source>
</evidence>
<feature type="region of interest" description="Disordered" evidence="1">
    <location>
        <begin position="51"/>
        <end position="187"/>
    </location>
</feature>
<protein>
    <submittedName>
        <fullName evidence="2">DUF1742-domain-containing protein</fullName>
    </submittedName>
</protein>